<proteinExistence type="predicted"/>
<reference evidence="2 3" key="1">
    <citation type="submission" date="2015-10" db="EMBL/GenBank/DDBJ databases">
        <title>Metagenome-Assembled Genomes uncover a global brackish microbiome.</title>
        <authorList>
            <person name="Hugerth L.W."/>
            <person name="Larsson J."/>
            <person name="Alneberg J."/>
            <person name="Lindh M.V."/>
            <person name="Legrand C."/>
            <person name="Pinhassi J."/>
            <person name="Andersson A.F."/>
        </authorList>
    </citation>
    <scope>NUCLEOTIDE SEQUENCE [LARGE SCALE GENOMIC DNA]</scope>
    <source>
        <strain evidence="2">BACL6 MAG-120924-bin43</strain>
    </source>
</reference>
<dbReference type="GO" id="GO:0003676">
    <property type="term" value="F:nucleic acid binding"/>
    <property type="evidence" value="ECO:0007669"/>
    <property type="project" value="InterPro"/>
</dbReference>
<dbReference type="InterPro" id="IPR012340">
    <property type="entry name" value="NA-bd_OB-fold"/>
</dbReference>
<name>A0A0R2QJG4_9ACTN</name>
<dbReference type="Gene3D" id="2.40.50.140">
    <property type="entry name" value="Nucleic acid-binding proteins"/>
    <property type="match status" value="1"/>
</dbReference>
<evidence type="ECO:0000313" key="2">
    <source>
        <dbReference type="EMBL" id="KRO49186.1"/>
    </source>
</evidence>
<feature type="domain" description="CSD" evidence="1">
    <location>
        <begin position="1"/>
        <end position="62"/>
    </location>
</feature>
<accession>A0A0R2QJG4</accession>
<comment type="caution">
    <text evidence="2">The sequence shown here is derived from an EMBL/GenBank/DDBJ whole genome shotgun (WGS) entry which is preliminary data.</text>
</comment>
<dbReference type="InterPro" id="IPR002059">
    <property type="entry name" value="CSP_DNA-bd"/>
</dbReference>
<evidence type="ECO:0000313" key="3">
    <source>
        <dbReference type="Proteomes" id="UP000051017"/>
    </source>
</evidence>
<evidence type="ECO:0000259" key="1">
    <source>
        <dbReference type="Pfam" id="PF00313"/>
    </source>
</evidence>
<dbReference type="SUPFAM" id="SSF50249">
    <property type="entry name" value="Nucleic acid-binding proteins"/>
    <property type="match status" value="1"/>
</dbReference>
<sequence length="63" mass="6744">MNGAVASFNSHRGLGYIAVGGDQYLFHCAEIVDGTREIEVGAQVSFVVADRFGNLEASEIIKL</sequence>
<gene>
    <name evidence="2" type="ORF">ABR75_08960</name>
</gene>
<protein>
    <recommendedName>
        <fullName evidence="1">CSD domain-containing protein</fullName>
    </recommendedName>
</protein>
<dbReference type="EMBL" id="LIBJ01000033">
    <property type="protein sequence ID" value="KRO49186.1"/>
    <property type="molecule type" value="Genomic_DNA"/>
</dbReference>
<dbReference type="Proteomes" id="UP000051017">
    <property type="component" value="Unassembled WGS sequence"/>
</dbReference>
<dbReference type="AlphaFoldDB" id="A0A0R2QJG4"/>
<organism evidence="2 3">
    <name type="scientific">Acidimicrobiia bacterium BACL6 MAG-120924-bin43</name>
    <dbReference type="NCBI Taxonomy" id="1655583"/>
    <lineage>
        <taxon>Bacteria</taxon>
        <taxon>Bacillati</taxon>
        <taxon>Actinomycetota</taxon>
        <taxon>Acidimicrobiia</taxon>
        <taxon>acIV cluster</taxon>
    </lineage>
</organism>
<dbReference type="Pfam" id="PF00313">
    <property type="entry name" value="CSD"/>
    <property type="match status" value="1"/>
</dbReference>